<dbReference type="PANTHER" id="PTHR46124">
    <property type="entry name" value="D-AMINOACYL-TRNA DEACYLASE"/>
    <property type="match status" value="1"/>
</dbReference>
<name>A0A921DR63_9BACT</name>
<comment type="similarity">
    <text evidence="1">Belongs to the metallo-dependent hydrolases superfamily. TatD-type hydrolase family.</text>
</comment>
<reference evidence="5" key="2">
    <citation type="submission" date="2021-09" db="EMBL/GenBank/DDBJ databases">
        <authorList>
            <person name="Gilroy R."/>
        </authorList>
    </citation>
    <scope>NUCLEOTIDE SEQUENCE</scope>
    <source>
        <strain evidence="5">ChiGjej2B2-19336</strain>
    </source>
</reference>
<dbReference type="RefSeq" id="WP_304122361.1">
    <property type="nucleotide sequence ID" value="NZ_DYZA01000135.1"/>
</dbReference>
<evidence type="ECO:0000313" key="6">
    <source>
        <dbReference type="Proteomes" id="UP000698963"/>
    </source>
</evidence>
<dbReference type="GO" id="GO:0046872">
    <property type="term" value="F:metal ion binding"/>
    <property type="evidence" value="ECO:0007669"/>
    <property type="project" value="UniProtKB-KW"/>
</dbReference>
<sequence length="281" mass="31780">MSSSKQRPLPQSLGLPFTGADSHAHLDDERLLPDLSGMLERAASSGVSLIVHMFLLHERYAANRDFILEAASSLPRAPEICFARGLHPEDVLRADEEEWEHLVEEVRSDPLIRAVGEIGLDNHYEEGYSPSALQGPWFRRQLRLAKELDKPVIIHSRDAWDEMFAILDEEDMRGRPLLWHCFGGDAARARQIAERGWHIAFGGASTFKANAFVREALHEVPLDRLHLETDCPYLAPQPWRGRTNEPALTVFTAECLAAELCMGTEELWTLTGENTRRFFGM</sequence>
<feature type="binding site" evidence="4">
    <location>
        <position position="117"/>
    </location>
    <ligand>
        <name>a divalent metal cation</name>
        <dbReference type="ChEBI" id="CHEBI:60240"/>
        <label>1</label>
    </ligand>
</feature>
<dbReference type="FunFam" id="3.20.20.140:FF:000005">
    <property type="entry name" value="TatD family hydrolase"/>
    <property type="match status" value="1"/>
</dbReference>
<dbReference type="GO" id="GO:0005829">
    <property type="term" value="C:cytosol"/>
    <property type="evidence" value="ECO:0007669"/>
    <property type="project" value="TreeGrafter"/>
</dbReference>
<reference evidence="5" key="1">
    <citation type="journal article" date="2021" name="PeerJ">
        <title>Extensive microbial diversity within the chicken gut microbiome revealed by metagenomics and culture.</title>
        <authorList>
            <person name="Gilroy R."/>
            <person name="Ravi A."/>
            <person name="Getino M."/>
            <person name="Pursley I."/>
            <person name="Horton D.L."/>
            <person name="Alikhan N.F."/>
            <person name="Baker D."/>
            <person name="Gharbi K."/>
            <person name="Hall N."/>
            <person name="Watson M."/>
            <person name="Adriaenssens E.M."/>
            <person name="Foster-Nyarko E."/>
            <person name="Jarju S."/>
            <person name="Secka A."/>
            <person name="Antonio M."/>
            <person name="Oren A."/>
            <person name="Chaudhuri R.R."/>
            <person name="La Ragione R."/>
            <person name="Hildebrand F."/>
            <person name="Pallen M.J."/>
        </authorList>
    </citation>
    <scope>NUCLEOTIDE SEQUENCE</scope>
    <source>
        <strain evidence="5">ChiGjej2B2-19336</strain>
    </source>
</reference>
<dbReference type="Proteomes" id="UP000698963">
    <property type="component" value="Unassembled WGS sequence"/>
</dbReference>
<dbReference type="PROSITE" id="PS01090">
    <property type="entry name" value="TATD_2"/>
    <property type="match status" value="1"/>
</dbReference>
<comment type="caution">
    <text evidence="5">The sequence shown here is derived from an EMBL/GenBank/DDBJ whole genome shotgun (WGS) entry which is preliminary data.</text>
</comment>
<dbReference type="Pfam" id="PF01026">
    <property type="entry name" value="TatD_DNase"/>
    <property type="match status" value="1"/>
</dbReference>
<organism evidence="5 6">
    <name type="scientific">Mailhella massiliensis</name>
    <dbReference type="NCBI Taxonomy" id="1903261"/>
    <lineage>
        <taxon>Bacteria</taxon>
        <taxon>Pseudomonadati</taxon>
        <taxon>Thermodesulfobacteriota</taxon>
        <taxon>Desulfovibrionia</taxon>
        <taxon>Desulfovibrionales</taxon>
        <taxon>Desulfovibrionaceae</taxon>
        <taxon>Mailhella</taxon>
    </lineage>
</organism>
<proteinExistence type="inferred from homology"/>
<dbReference type="InterPro" id="IPR018228">
    <property type="entry name" value="DNase_TatD-rel_CS"/>
</dbReference>
<evidence type="ECO:0000256" key="4">
    <source>
        <dbReference type="PIRSR" id="PIRSR005902-1"/>
    </source>
</evidence>
<dbReference type="GO" id="GO:0016788">
    <property type="term" value="F:hydrolase activity, acting on ester bonds"/>
    <property type="evidence" value="ECO:0007669"/>
    <property type="project" value="InterPro"/>
</dbReference>
<protein>
    <submittedName>
        <fullName evidence="5">TatD family hydrolase</fullName>
    </submittedName>
</protein>
<feature type="binding site" evidence="4">
    <location>
        <position position="23"/>
    </location>
    <ligand>
        <name>a divalent metal cation</name>
        <dbReference type="ChEBI" id="CHEBI:60240"/>
        <label>1</label>
    </ligand>
</feature>
<dbReference type="AlphaFoldDB" id="A0A921DR63"/>
<dbReference type="CDD" id="cd01310">
    <property type="entry name" value="TatD_DNAse"/>
    <property type="match status" value="1"/>
</dbReference>
<dbReference type="InterPro" id="IPR001130">
    <property type="entry name" value="TatD-like"/>
</dbReference>
<dbReference type="InterPro" id="IPR032466">
    <property type="entry name" value="Metal_Hydrolase"/>
</dbReference>
<evidence type="ECO:0000256" key="2">
    <source>
        <dbReference type="ARBA" id="ARBA00022723"/>
    </source>
</evidence>
<feature type="binding site" evidence="4">
    <location>
        <position position="180"/>
    </location>
    <ligand>
        <name>a divalent metal cation</name>
        <dbReference type="ChEBI" id="CHEBI:60240"/>
        <label>2</label>
    </ligand>
</feature>
<dbReference type="PANTHER" id="PTHR46124:SF2">
    <property type="entry name" value="D-AMINOACYL-TRNA DEACYLASE"/>
    <property type="match status" value="1"/>
</dbReference>
<feature type="binding site" evidence="4">
    <location>
        <position position="230"/>
    </location>
    <ligand>
        <name>a divalent metal cation</name>
        <dbReference type="ChEBI" id="CHEBI:60240"/>
        <label>1</label>
    </ligand>
</feature>
<dbReference type="EMBL" id="DYZA01000135">
    <property type="protein sequence ID" value="HJD97340.1"/>
    <property type="molecule type" value="Genomic_DNA"/>
</dbReference>
<accession>A0A921DR63</accession>
<evidence type="ECO:0000256" key="1">
    <source>
        <dbReference type="ARBA" id="ARBA00009275"/>
    </source>
</evidence>
<evidence type="ECO:0000256" key="3">
    <source>
        <dbReference type="ARBA" id="ARBA00022801"/>
    </source>
</evidence>
<dbReference type="Gene3D" id="3.20.20.140">
    <property type="entry name" value="Metal-dependent hydrolases"/>
    <property type="match status" value="1"/>
</dbReference>
<dbReference type="PIRSF" id="PIRSF005902">
    <property type="entry name" value="DNase_TatD"/>
    <property type="match status" value="1"/>
</dbReference>
<keyword evidence="3 5" id="KW-0378">Hydrolase</keyword>
<gene>
    <name evidence="5" type="ORF">K8W16_06820</name>
</gene>
<feature type="binding site" evidence="4">
    <location>
        <position position="25"/>
    </location>
    <ligand>
        <name>a divalent metal cation</name>
        <dbReference type="ChEBI" id="CHEBI:60240"/>
        <label>1</label>
    </ligand>
</feature>
<keyword evidence="2 4" id="KW-0479">Metal-binding</keyword>
<evidence type="ECO:0000313" key="5">
    <source>
        <dbReference type="EMBL" id="HJD97340.1"/>
    </source>
</evidence>
<dbReference type="SUPFAM" id="SSF51556">
    <property type="entry name" value="Metallo-dependent hydrolases"/>
    <property type="match status" value="1"/>
</dbReference>
<feature type="binding site" evidence="4">
    <location>
        <position position="155"/>
    </location>
    <ligand>
        <name>a divalent metal cation</name>
        <dbReference type="ChEBI" id="CHEBI:60240"/>
        <label>2</label>
    </ligand>
</feature>